<organism evidence="2 3">
    <name type="scientific">Elysia crispata</name>
    <name type="common">lettuce slug</name>
    <dbReference type="NCBI Taxonomy" id="231223"/>
    <lineage>
        <taxon>Eukaryota</taxon>
        <taxon>Metazoa</taxon>
        <taxon>Spiralia</taxon>
        <taxon>Lophotrochozoa</taxon>
        <taxon>Mollusca</taxon>
        <taxon>Gastropoda</taxon>
        <taxon>Heterobranchia</taxon>
        <taxon>Euthyneura</taxon>
        <taxon>Panpulmonata</taxon>
        <taxon>Sacoglossa</taxon>
        <taxon>Placobranchoidea</taxon>
        <taxon>Plakobranchidae</taxon>
        <taxon>Elysia</taxon>
    </lineage>
</organism>
<comment type="caution">
    <text evidence="2">The sequence shown here is derived from an EMBL/GenBank/DDBJ whole genome shotgun (WGS) entry which is preliminary data.</text>
</comment>
<sequence length="141" mass="15553">MRKNIFYSNDVSRMLILVFILTQANFDSTDTATINYVYSQIPGNLQDCSYQVVNSLSVLNCGMTASFRKFSVFRYETDSKQCSLCTATDMAGYNNGAAGHIWVEQSLQEDQTLDSTTSSSGDTGGLFFAPAIIEAPRDLPK</sequence>
<evidence type="ECO:0000313" key="2">
    <source>
        <dbReference type="EMBL" id="KAK3751626.1"/>
    </source>
</evidence>
<accession>A0AAE0YML5</accession>
<keyword evidence="3" id="KW-1185">Reference proteome</keyword>
<feature type="signal peptide" evidence="1">
    <location>
        <begin position="1"/>
        <end position="26"/>
    </location>
</feature>
<dbReference type="Proteomes" id="UP001283361">
    <property type="component" value="Unassembled WGS sequence"/>
</dbReference>
<reference evidence="2" key="1">
    <citation type="journal article" date="2023" name="G3 (Bethesda)">
        <title>A reference genome for the long-term kleptoplast-retaining sea slug Elysia crispata morphotype clarki.</title>
        <authorList>
            <person name="Eastman K.E."/>
            <person name="Pendleton A.L."/>
            <person name="Shaikh M.A."/>
            <person name="Suttiyut T."/>
            <person name="Ogas R."/>
            <person name="Tomko P."/>
            <person name="Gavelis G."/>
            <person name="Widhalm J.R."/>
            <person name="Wisecaver J.H."/>
        </authorList>
    </citation>
    <scope>NUCLEOTIDE SEQUENCE</scope>
    <source>
        <strain evidence="2">ECLA1</strain>
    </source>
</reference>
<proteinExistence type="predicted"/>
<dbReference type="EMBL" id="JAWDGP010005812">
    <property type="protein sequence ID" value="KAK3751626.1"/>
    <property type="molecule type" value="Genomic_DNA"/>
</dbReference>
<feature type="chain" id="PRO_5042027096" evidence="1">
    <location>
        <begin position="27"/>
        <end position="141"/>
    </location>
</feature>
<evidence type="ECO:0000313" key="3">
    <source>
        <dbReference type="Proteomes" id="UP001283361"/>
    </source>
</evidence>
<name>A0AAE0YML5_9GAST</name>
<keyword evidence="1" id="KW-0732">Signal</keyword>
<dbReference type="AlphaFoldDB" id="A0AAE0YML5"/>
<evidence type="ECO:0000256" key="1">
    <source>
        <dbReference type="SAM" id="SignalP"/>
    </source>
</evidence>
<gene>
    <name evidence="2" type="ORF">RRG08_012687</name>
</gene>
<protein>
    <submittedName>
        <fullName evidence="2">Uncharacterized protein</fullName>
    </submittedName>
</protein>